<evidence type="ECO:0000313" key="2">
    <source>
        <dbReference type="Proteomes" id="UP001352852"/>
    </source>
</evidence>
<proteinExistence type="predicted"/>
<organism evidence="1 2">
    <name type="scientific">Characodon lateralis</name>
    <dbReference type="NCBI Taxonomy" id="208331"/>
    <lineage>
        <taxon>Eukaryota</taxon>
        <taxon>Metazoa</taxon>
        <taxon>Chordata</taxon>
        <taxon>Craniata</taxon>
        <taxon>Vertebrata</taxon>
        <taxon>Euteleostomi</taxon>
        <taxon>Actinopterygii</taxon>
        <taxon>Neopterygii</taxon>
        <taxon>Teleostei</taxon>
        <taxon>Neoteleostei</taxon>
        <taxon>Acanthomorphata</taxon>
        <taxon>Ovalentaria</taxon>
        <taxon>Atherinomorphae</taxon>
        <taxon>Cyprinodontiformes</taxon>
        <taxon>Goodeidae</taxon>
        <taxon>Characodon</taxon>
    </lineage>
</organism>
<dbReference type="EMBL" id="JAHUTJ010012842">
    <property type="protein sequence ID" value="MED6269186.1"/>
    <property type="molecule type" value="Genomic_DNA"/>
</dbReference>
<name>A0ABU7D2L6_9TELE</name>
<protein>
    <submittedName>
        <fullName evidence="1">Uncharacterized protein</fullName>
    </submittedName>
</protein>
<evidence type="ECO:0000313" key="1">
    <source>
        <dbReference type="EMBL" id="MED6269186.1"/>
    </source>
</evidence>
<accession>A0ABU7D2L6</accession>
<keyword evidence="2" id="KW-1185">Reference proteome</keyword>
<sequence length="79" mass="9078">MPIDISRWAGSLTRKYGIRKTRKYSCVKQRWGNLNELVAGIHYIKAMQDHHTDFQVTTAIKTAHQNNANEDTFTGLACR</sequence>
<dbReference type="Proteomes" id="UP001352852">
    <property type="component" value="Unassembled WGS sequence"/>
</dbReference>
<comment type="caution">
    <text evidence="1">The sequence shown here is derived from an EMBL/GenBank/DDBJ whole genome shotgun (WGS) entry which is preliminary data.</text>
</comment>
<reference evidence="1 2" key="1">
    <citation type="submission" date="2021-06" db="EMBL/GenBank/DDBJ databases">
        <authorList>
            <person name="Palmer J.M."/>
        </authorList>
    </citation>
    <scope>NUCLEOTIDE SEQUENCE [LARGE SCALE GENOMIC DNA]</scope>
    <source>
        <strain evidence="1 2">CL_MEX2019</strain>
        <tissue evidence="1">Muscle</tissue>
    </source>
</reference>
<gene>
    <name evidence="1" type="ORF">CHARACLAT_030594</name>
</gene>